<feature type="transmembrane region" description="Helical" evidence="1">
    <location>
        <begin position="137"/>
        <end position="156"/>
    </location>
</feature>
<reference evidence="3 4" key="1">
    <citation type="submission" date="2014-03" db="EMBL/GenBank/DDBJ databases">
        <authorList>
            <person name="Urmite Genomes U."/>
        </authorList>
    </citation>
    <scope>NUCLEOTIDE SEQUENCE [LARGE SCALE GENOMIC DNA]</scope>
    <source>
        <strain evidence="3 4">Vm-5</strain>
    </source>
</reference>
<feature type="transmembrane region" description="Helical" evidence="1">
    <location>
        <begin position="79"/>
        <end position="100"/>
    </location>
</feature>
<feature type="transmembrane region" description="Helical" evidence="1">
    <location>
        <begin position="17"/>
        <end position="36"/>
    </location>
</feature>
<dbReference type="AlphaFoldDB" id="A0A024QH86"/>
<comment type="caution">
    <text evidence="3">The sequence shown here is derived from an EMBL/GenBank/DDBJ whole genome shotgun (WGS) entry which is preliminary data.</text>
</comment>
<dbReference type="Pfam" id="PF04892">
    <property type="entry name" value="VanZ"/>
    <property type="match status" value="1"/>
</dbReference>
<feature type="domain" description="VanZ-like" evidence="2">
    <location>
        <begin position="24"/>
        <end position="152"/>
    </location>
</feature>
<evidence type="ECO:0000313" key="3">
    <source>
        <dbReference type="EMBL" id="CDQ41545.1"/>
    </source>
</evidence>
<protein>
    <submittedName>
        <fullName evidence="3">VanZ like family protein</fullName>
    </submittedName>
</protein>
<dbReference type="STRING" id="1462526.BN990_03918"/>
<dbReference type="eggNOG" id="COG4767">
    <property type="taxonomic scope" value="Bacteria"/>
</dbReference>
<dbReference type="EMBL" id="CCDP010000003">
    <property type="protein sequence ID" value="CDQ41545.1"/>
    <property type="molecule type" value="Genomic_DNA"/>
</dbReference>
<dbReference type="RefSeq" id="WP_021292555.1">
    <property type="nucleotide sequence ID" value="NZ_BNER01000005.1"/>
</dbReference>
<keyword evidence="1" id="KW-1133">Transmembrane helix</keyword>
<evidence type="ECO:0000256" key="1">
    <source>
        <dbReference type="SAM" id="Phobius"/>
    </source>
</evidence>
<keyword evidence="4" id="KW-1185">Reference proteome</keyword>
<keyword evidence="1" id="KW-0472">Membrane</keyword>
<reference evidence="4" key="2">
    <citation type="submission" date="2014-05" db="EMBL/GenBank/DDBJ databases">
        <title>Draft genome sequence of Virgibacillus massiliensis Vm-5.</title>
        <authorList>
            <person name="Khelaifia S."/>
            <person name="Croce O."/>
            <person name="Lagier J.C."/>
            <person name="Raoult D."/>
        </authorList>
    </citation>
    <scope>NUCLEOTIDE SEQUENCE [LARGE SCALE GENOMIC DNA]</scope>
    <source>
        <strain evidence="4">Vm-5</strain>
    </source>
</reference>
<name>A0A024QH86_9BACI</name>
<organism evidence="3 4">
    <name type="scientific">Virgibacillus massiliensis</name>
    <dbReference type="NCBI Taxonomy" id="1462526"/>
    <lineage>
        <taxon>Bacteria</taxon>
        <taxon>Bacillati</taxon>
        <taxon>Bacillota</taxon>
        <taxon>Bacilli</taxon>
        <taxon>Bacillales</taxon>
        <taxon>Bacillaceae</taxon>
        <taxon>Virgibacillus</taxon>
    </lineage>
</organism>
<dbReference type="Proteomes" id="UP000028875">
    <property type="component" value="Unassembled WGS sequence"/>
</dbReference>
<dbReference type="InterPro" id="IPR053150">
    <property type="entry name" value="Teicoplanin_resist-assoc"/>
</dbReference>
<proteinExistence type="predicted"/>
<keyword evidence="1" id="KW-0812">Transmembrane</keyword>
<dbReference type="PANTHER" id="PTHR36834">
    <property type="entry name" value="MEMBRANE PROTEIN-RELATED"/>
    <property type="match status" value="1"/>
</dbReference>
<dbReference type="PANTHER" id="PTHR36834:SF1">
    <property type="entry name" value="INTEGRAL MEMBRANE PROTEIN"/>
    <property type="match status" value="1"/>
</dbReference>
<gene>
    <name evidence="3" type="ORF">BN990_03918</name>
</gene>
<dbReference type="InterPro" id="IPR006976">
    <property type="entry name" value="VanZ-like"/>
</dbReference>
<evidence type="ECO:0000313" key="4">
    <source>
        <dbReference type="Proteomes" id="UP000028875"/>
    </source>
</evidence>
<evidence type="ECO:0000259" key="2">
    <source>
        <dbReference type="Pfam" id="PF04892"/>
    </source>
</evidence>
<dbReference type="OrthoDB" id="4822551at2"/>
<accession>A0A024QH86</accession>
<sequence>MKFLEVLTIIKVKPHKIFFISVGLLYIIFLMISFFTELGNVSRLRMPYIDDIPNNNYIPFSTIVAYIFNFDHYNLSTCFFNTLGNILIFFPLGIIAPILFNKIYLYKHIIYITILIRGAIEVLQYNSTMGVFDVDDIILSLVGSLIGFHLYVKSLVKNQQS</sequence>
<feature type="transmembrane region" description="Helical" evidence="1">
    <location>
        <begin position="109"/>
        <end position="125"/>
    </location>
</feature>